<name>A0AA88E416_FICCA</name>
<sequence length="70" mass="8050">MPVRKPVLQTRNRRFGGDRRGRRCLGGATEESVSAIVRCCRLWGQLFTPKRIQKHAVNCSTIRTVDPTRR</sequence>
<organism evidence="1 2">
    <name type="scientific">Ficus carica</name>
    <name type="common">Common fig</name>
    <dbReference type="NCBI Taxonomy" id="3494"/>
    <lineage>
        <taxon>Eukaryota</taxon>
        <taxon>Viridiplantae</taxon>
        <taxon>Streptophyta</taxon>
        <taxon>Embryophyta</taxon>
        <taxon>Tracheophyta</taxon>
        <taxon>Spermatophyta</taxon>
        <taxon>Magnoliopsida</taxon>
        <taxon>eudicotyledons</taxon>
        <taxon>Gunneridae</taxon>
        <taxon>Pentapetalae</taxon>
        <taxon>rosids</taxon>
        <taxon>fabids</taxon>
        <taxon>Rosales</taxon>
        <taxon>Moraceae</taxon>
        <taxon>Ficeae</taxon>
        <taxon>Ficus</taxon>
    </lineage>
</organism>
<dbReference type="Proteomes" id="UP001187192">
    <property type="component" value="Unassembled WGS sequence"/>
</dbReference>
<protein>
    <submittedName>
        <fullName evidence="1">Uncharacterized protein</fullName>
    </submittedName>
</protein>
<evidence type="ECO:0000313" key="1">
    <source>
        <dbReference type="EMBL" id="GMN67215.1"/>
    </source>
</evidence>
<reference evidence="1" key="1">
    <citation type="submission" date="2023-07" db="EMBL/GenBank/DDBJ databases">
        <title>draft genome sequence of fig (Ficus carica).</title>
        <authorList>
            <person name="Takahashi T."/>
            <person name="Nishimura K."/>
        </authorList>
    </citation>
    <scope>NUCLEOTIDE SEQUENCE</scope>
</reference>
<dbReference type="AlphaFoldDB" id="A0AA88E416"/>
<evidence type="ECO:0000313" key="2">
    <source>
        <dbReference type="Proteomes" id="UP001187192"/>
    </source>
</evidence>
<proteinExistence type="predicted"/>
<comment type="caution">
    <text evidence="1">The sequence shown here is derived from an EMBL/GenBank/DDBJ whole genome shotgun (WGS) entry which is preliminary data.</text>
</comment>
<gene>
    <name evidence="1" type="ORF">TIFTF001_036281</name>
</gene>
<keyword evidence="2" id="KW-1185">Reference proteome</keyword>
<accession>A0AA88E416</accession>
<dbReference type="EMBL" id="BTGU01000419">
    <property type="protein sequence ID" value="GMN67215.1"/>
    <property type="molecule type" value="Genomic_DNA"/>
</dbReference>